<feature type="domain" description="HPr" evidence="1">
    <location>
        <begin position="1"/>
        <end position="94"/>
    </location>
</feature>
<dbReference type="Gene3D" id="3.30.1340.10">
    <property type="entry name" value="HPr-like"/>
    <property type="match status" value="1"/>
</dbReference>
<accession>A0AAX3MTP0</accession>
<evidence type="ECO:0000313" key="3">
    <source>
        <dbReference type="EMBL" id="WDI00631.1"/>
    </source>
</evidence>
<dbReference type="Pfam" id="PF00381">
    <property type="entry name" value="PTS-HPr"/>
    <property type="match status" value="1"/>
</dbReference>
<evidence type="ECO:0000313" key="2">
    <source>
        <dbReference type="EMBL" id="WDH80930.1"/>
    </source>
</evidence>
<name>A0AAX3MTP0_9BACL</name>
<evidence type="ECO:0000259" key="1">
    <source>
        <dbReference type="PROSITE" id="PS51350"/>
    </source>
</evidence>
<dbReference type="Proteomes" id="UP001220962">
    <property type="component" value="Chromosome"/>
</dbReference>
<dbReference type="RefSeq" id="WP_047910726.1">
    <property type="nucleotide sequence ID" value="NZ_CP118101.1"/>
</dbReference>
<dbReference type="EMBL" id="CP118101">
    <property type="protein sequence ID" value="WDH80930.1"/>
    <property type="molecule type" value="Genomic_DNA"/>
</dbReference>
<gene>
    <name evidence="2" type="ORF">PUW23_15440</name>
    <name evidence="3" type="ORF">PUW25_15200</name>
</gene>
<protein>
    <submittedName>
        <fullName evidence="2">HPr family phosphocarrier protein</fullName>
    </submittedName>
</protein>
<dbReference type="EMBL" id="CP118108">
    <property type="protein sequence ID" value="WDI00631.1"/>
    <property type="molecule type" value="Genomic_DNA"/>
</dbReference>
<sequence>MRVHEFIVQSEYAQQELIQISNLASSFVSQIIITYTDPNDNEHVIDVKSLLGMILQPIHAGTRIRLSTRGKDELEALETLIDCFSRVPGLEAEH</sequence>
<evidence type="ECO:0000313" key="4">
    <source>
        <dbReference type="Proteomes" id="UP001220962"/>
    </source>
</evidence>
<evidence type="ECO:0000313" key="5">
    <source>
        <dbReference type="Proteomes" id="UP001221519"/>
    </source>
</evidence>
<dbReference type="PROSITE" id="PS51350">
    <property type="entry name" value="PTS_HPR_DOM"/>
    <property type="match status" value="1"/>
</dbReference>
<keyword evidence="5" id="KW-1185">Reference proteome</keyword>
<dbReference type="AlphaFoldDB" id="A0AAX3MTP0"/>
<organism evidence="2 4">
    <name type="scientific">Paenibacillus urinalis</name>
    <dbReference type="NCBI Taxonomy" id="521520"/>
    <lineage>
        <taxon>Bacteria</taxon>
        <taxon>Bacillati</taxon>
        <taxon>Bacillota</taxon>
        <taxon>Bacilli</taxon>
        <taxon>Bacillales</taxon>
        <taxon>Paenibacillaceae</taxon>
        <taxon>Paenibacillus</taxon>
    </lineage>
</organism>
<reference evidence="2 5" key="1">
    <citation type="submission" date="2023-02" db="EMBL/GenBank/DDBJ databases">
        <title>Pathogen: clinical or host-associated sample.</title>
        <authorList>
            <person name="Hergert J."/>
            <person name="Casey R."/>
            <person name="Wagner J."/>
            <person name="Young E.L."/>
            <person name="Oakeson K.F."/>
        </authorList>
    </citation>
    <scope>NUCLEOTIDE SEQUENCE</scope>
    <source>
        <strain evidence="3 5">2022CK-00829</strain>
        <strain evidence="2">2022CK-00830</strain>
    </source>
</reference>
<dbReference type="Proteomes" id="UP001221519">
    <property type="component" value="Chromosome"/>
</dbReference>
<dbReference type="InterPro" id="IPR000032">
    <property type="entry name" value="HPr-like"/>
</dbReference>
<dbReference type="SUPFAM" id="SSF55594">
    <property type="entry name" value="HPr-like"/>
    <property type="match status" value="1"/>
</dbReference>
<proteinExistence type="predicted"/>
<dbReference type="InterPro" id="IPR035895">
    <property type="entry name" value="HPr-like_sf"/>
</dbReference>